<evidence type="ECO:0000256" key="2">
    <source>
        <dbReference type="SAM" id="Phobius"/>
    </source>
</evidence>
<accession>A0A1I7WJ68</accession>
<name>A0A1I7WJ68_HETBA</name>
<keyword evidence="2" id="KW-0812">Transmembrane</keyword>
<reference evidence="4" key="1">
    <citation type="submission" date="2016-11" db="UniProtKB">
        <authorList>
            <consortium name="WormBaseParasite"/>
        </authorList>
    </citation>
    <scope>IDENTIFICATION</scope>
</reference>
<dbReference type="WBParaSite" id="Hba_05050">
    <property type="protein sequence ID" value="Hba_05050"/>
    <property type="gene ID" value="Hba_05050"/>
</dbReference>
<dbReference type="AlphaFoldDB" id="A0A1I7WJ68"/>
<organism evidence="3 4">
    <name type="scientific">Heterorhabditis bacteriophora</name>
    <name type="common">Entomopathogenic nematode worm</name>
    <dbReference type="NCBI Taxonomy" id="37862"/>
    <lineage>
        <taxon>Eukaryota</taxon>
        <taxon>Metazoa</taxon>
        <taxon>Ecdysozoa</taxon>
        <taxon>Nematoda</taxon>
        <taxon>Chromadorea</taxon>
        <taxon>Rhabditida</taxon>
        <taxon>Rhabditina</taxon>
        <taxon>Rhabditomorpha</taxon>
        <taxon>Strongyloidea</taxon>
        <taxon>Heterorhabditidae</taxon>
        <taxon>Heterorhabditis</taxon>
    </lineage>
</organism>
<feature type="compositionally biased region" description="Basic and acidic residues" evidence="1">
    <location>
        <begin position="355"/>
        <end position="365"/>
    </location>
</feature>
<protein>
    <submittedName>
        <fullName evidence="4">PH domain-containing protein</fullName>
    </submittedName>
</protein>
<feature type="region of interest" description="Disordered" evidence="1">
    <location>
        <begin position="344"/>
        <end position="369"/>
    </location>
</feature>
<evidence type="ECO:0000313" key="3">
    <source>
        <dbReference type="Proteomes" id="UP000095283"/>
    </source>
</evidence>
<proteinExistence type="predicted"/>
<dbReference type="InterPro" id="IPR035899">
    <property type="entry name" value="DBL_dom_sf"/>
</dbReference>
<evidence type="ECO:0000313" key="4">
    <source>
        <dbReference type="WBParaSite" id="Hba_05050"/>
    </source>
</evidence>
<keyword evidence="2" id="KW-1133">Transmembrane helix</keyword>
<dbReference type="Proteomes" id="UP000095283">
    <property type="component" value="Unplaced"/>
</dbReference>
<keyword evidence="3" id="KW-1185">Reference proteome</keyword>
<sequence length="739" mass="83142">MELFYKYFSLLGQEARDNLEAKSWLSSRMNLIIKFTGIFCFLSHLYVGWSQVDQIMTDSVANSLEDQAIAVVRMVSSAHSLDSISDGAHSTISLDPLTAIESCLSANHVSDPNLCGLEERRHSVGNAKGLVPLLKEVLKSAHVHQRSFSAEESSFDKENRKTDIKFGTSRIKALSDCRVLDSAETFESPEFIEAPRGLDISAGTDPNISPTLLHCNDSMTTLVGTPHPESYSSVDEVFAYVDRRQELPAISEETELTLKKIIIKRAISDQLGTNLHKSELRRTREMEEIDRIGLTTSDENMEDVLLRTRKAIGRASSINSDRCKSQVLLYQTGNADDEASVILDRNLSSSDPAVNEERAESRGDHGPPPVLLTRKVSIQNSDSWKKHFPVGAAHSVFTPSSLQARQNTTRSTTVIDLHANSSATPASMARNVVGSCSKPGSAASLMRRSLRFFSSVRHDFLESPLIHSLAITSVVCEPQLALNQFADDNQRTPSRCVTISYRKKSSRLSLRPGDRSRIEKKRKKGALRRFHLVVFLVLVEMGNRRSFSIFISYLVLFLFIYYCFLSFAFPIIYHEFFHRLLSYLDGINKHFKECSRDPIYRQFEFKTTMTKIISRPAKYGLLLDSILKNEANMFSKGSELTQKASAVCLFVVMCNRSPILVMSGAKPVLLEFKFLAKTDRAKWIKTLEAAIHSAPLKVMKMIPNRLNPKCRSIIYIYIIYYFNCVCLQISCVLLFSDIS</sequence>
<feature type="transmembrane region" description="Helical" evidence="2">
    <location>
        <begin position="714"/>
        <end position="735"/>
    </location>
</feature>
<evidence type="ECO:0000256" key="1">
    <source>
        <dbReference type="SAM" id="MobiDB-lite"/>
    </source>
</evidence>
<feature type="transmembrane region" description="Helical" evidence="2">
    <location>
        <begin position="549"/>
        <end position="573"/>
    </location>
</feature>
<dbReference type="SUPFAM" id="SSF48065">
    <property type="entry name" value="DBL homology domain (DH-domain)"/>
    <property type="match status" value="1"/>
</dbReference>
<keyword evidence="2" id="KW-0472">Membrane</keyword>